<sequence>MVSNPRIAIVGAGLGGLMLARMLYLKDVPFLIFDRDESASHRPQGGMLDLHVETGQYALRRGGLFEVFQKFARYEDQGFRLFDKHGALLLEKADAASGDRPEIDRGQLRELLLESIPEDALRWGHTLRDAEQQDDGYTELRFDNGLTQRFELVVGADGAWSRVRPLVSSTAPDFTGLTLHELSIPDADTRYPDVAQKVGHGMLVAKGGHQTIFAQRNANAHIRVYAALHQPATRPEEKTRVDLLRDFGDWDASLLQLLQVAQEPVRPWPVHVLPIGHRWAHRDGVTLLGDAAHLMPPAGEGANLALRDAVDLAEALLDDEDWKAAVRAHEQVMFERAAASAAEAHKMLLVDSAEKIRELMESHPGAEA</sequence>
<dbReference type="RefSeq" id="WP_177061486.1">
    <property type="nucleotide sequence ID" value="NZ_JACAPS010000039.1"/>
</dbReference>
<evidence type="ECO:0000313" key="8">
    <source>
        <dbReference type="Proteomes" id="UP000520592"/>
    </source>
</evidence>
<keyword evidence="1" id="KW-0285">Flavoprotein</keyword>
<keyword evidence="5" id="KW-1133">Transmembrane helix</keyword>
<proteinExistence type="predicted"/>
<dbReference type="PANTHER" id="PTHR46972">
    <property type="entry name" value="MONOOXYGENASE ASQM-RELATED"/>
    <property type="match status" value="1"/>
</dbReference>
<evidence type="ECO:0000256" key="2">
    <source>
        <dbReference type="ARBA" id="ARBA00022827"/>
    </source>
</evidence>
<evidence type="ECO:0000256" key="1">
    <source>
        <dbReference type="ARBA" id="ARBA00022630"/>
    </source>
</evidence>
<keyword evidence="5" id="KW-0812">Transmembrane</keyword>
<organism evidence="7 8">
    <name type="scientific">Pseudomonas gingeri</name>
    <dbReference type="NCBI Taxonomy" id="117681"/>
    <lineage>
        <taxon>Bacteria</taxon>
        <taxon>Pseudomonadati</taxon>
        <taxon>Pseudomonadota</taxon>
        <taxon>Gammaproteobacteria</taxon>
        <taxon>Pseudomonadales</taxon>
        <taxon>Pseudomonadaceae</taxon>
        <taxon>Pseudomonas</taxon>
    </lineage>
</organism>
<dbReference type="EMBL" id="JACAQD010000015">
    <property type="protein sequence ID" value="NWC33584.1"/>
    <property type="molecule type" value="Genomic_DNA"/>
</dbReference>
<keyword evidence="3" id="KW-0560">Oxidoreductase</keyword>
<dbReference type="AlphaFoldDB" id="A0A7Y7YCV5"/>
<dbReference type="PANTHER" id="PTHR46972:SF1">
    <property type="entry name" value="FAD DEPENDENT OXIDOREDUCTASE DOMAIN-CONTAINING PROTEIN"/>
    <property type="match status" value="1"/>
</dbReference>
<protein>
    <submittedName>
        <fullName evidence="7">FAD-dependent monooxygenase</fullName>
    </submittedName>
</protein>
<name>A0A7Y7YCV5_9PSED</name>
<keyword evidence="4 7" id="KW-0503">Monooxygenase</keyword>
<evidence type="ECO:0000313" key="7">
    <source>
        <dbReference type="EMBL" id="NWC33584.1"/>
    </source>
</evidence>
<keyword evidence="5" id="KW-0472">Membrane</keyword>
<dbReference type="InterPro" id="IPR036188">
    <property type="entry name" value="FAD/NAD-bd_sf"/>
</dbReference>
<dbReference type="PRINTS" id="PR00420">
    <property type="entry name" value="RNGMNOXGNASE"/>
</dbReference>
<dbReference type="Proteomes" id="UP000520592">
    <property type="component" value="Unassembled WGS sequence"/>
</dbReference>
<reference evidence="7 8" key="1">
    <citation type="submission" date="2020-04" db="EMBL/GenBank/DDBJ databases">
        <title>Molecular characterization of pseudomonads from Agaricus bisporus reveal novel blotch 2 pathogens in Western Europe.</title>
        <authorList>
            <person name="Taparia T."/>
            <person name="Krijger M."/>
            <person name="Haynes E."/>
            <person name="Elpinstone J.G."/>
            <person name="Noble R."/>
            <person name="Van Der Wolf J."/>
        </authorList>
    </citation>
    <scope>NUCLEOTIDE SEQUENCE [LARGE SCALE GENOMIC DNA]</scope>
    <source>
        <strain evidence="7 8">IPO3737</strain>
    </source>
</reference>
<dbReference type="Pfam" id="PF01494">
    <property type="entry name" value="FAD_binding_3"/>
    <property type="match status" value="1"/>
</dbReference>
<evidence type="ECO:0000259" key="6">
    <source>
        <dbReference type="Pfam" id="PF01494"/>
    </source>
</evidence>
<gene>
    <name evidence="7" type="ORF">HX876_14375</name>
</gene>
<dbReference type="Gene3D" id="3.50.50.60">
    <property type="entry name" value="FAD/NAD(P)-binding domain"/>
    <property type="match status" value="1"/>
</dbReference>
<comment type="caution">
    <text evidence="7">The sequence shown here is derived from an EMBL/GenBank/DDBJ whole genome shotgun (WGS) entry which is preliminary data.</text>
</comment>
<feature type="transmembrane region" description="Helical" evidence="5">
    <location>
        <begin position="6"/>
        <end position="25"/>
    </location>
</feature>
<dbReference type="SUPFAM" id="SSF51905">
    <property type="entry name" value="FAD/NAD(P)-binding domain"/>
    <property type="match status" value="1"/>
</dbReference>
<evidence type="ECO:0000256" key="3">
    <source>
        <dbReference type="ARBA" id="ARBA00023002"/>
    </source>
</evidence>
<accession>A0A7Y7YCV5</accession>
<evidence type="ECO:0000256" key="5">
    <source>
        <dbReference type="SAM" id="Phobius"/>
    </source>
</evidence>
<dbReference type="GO" id="GO:0004497">
    <property type="term" value="F:monooxygenase activity"/>
    <property type="evidence" value="ECO:0007669"/>
    <property type="project" value="UniProtKB-KW"/>
</dbReference>
<keyword evidence="2" id="KW-0274">FAD</keyword>
<feature type="domain" description="FAD-binding" evidence="6">
    <location>
        <begin position="7"/>
        <end position="336"/>
    </location>
</feature>
<dbReference type="InterPro" id="IPR002938">
    <property type="entry name" value="FAD-bd"/>
</dbReference>
<evidence type="ECO:0000256" key="4">
    <source>
        <dbReference type="ARBA" id="ARBA00023033"/>
    </source>
</evidence>
<dbReference type="GO" id="GO:0071949">
    <property type="term" value="F:FAD binding"/>
    <property type="evidence" value="ECO:0007669"/>
    <property type="project" value="InterPro"/>
</dbReference>